<gene>
    <name evidence="2" type="ORF">FG051_10640</name>
</gene>
<dbReference type="RefSeq" id="WP_057812542.1">
    <property type="nucleotide sequence ID" value="NZ_CP040736.1"/>
</dbReference>
<proteinExistence type="predicted"/>
<dbReference type="CDD" id="cd04301">
    <property type="entry name" value="NAT_SF"/>
    <property type="match status" value="1"/>
</dbReference>
<feature type="domain" description="N-acetyltransferase" evidence="1">
    <location>
        <begin position="5"/>
        <end position="146"/>
    </location>
</feature>
<dbReference type="Gene3D" id="3.40.630.30">
    <property type="match status" value="1"/>
</dbReference>
<dbReference type="InterPro" id="IPR000182">
    <property type="entry name" value="GNAT_dom"/>
</dbReference>
<dbReference type="InterPro" id="IPR016181">
    <property type="entry name" value="Acyl_CoA_acyltransferase"/>
</dbReference>
<protein>
    <submittedName>
        <fullName evidence="2">GNAT family N-acetyltransferase</fullName>
    </submittedName>
</protein>
<evidence type="ECO:0000259" key="1">
    <source>
        <dbReference type="PROSITE" id="PS51186"/>
    </source>
</evidence>
<accession>A0A5B7T545</accession>
<dbReference type="STRING" id="1423818.FC88_GL001103"/>
<dbReference type="AlphaFoldDB" id="A0A5B7T545"/>
<dbReference type="KEGG" id="lft:FG051_10640"/>
<dbReference type="PROSITE" id="PS51186">
    <property type="entry name" value="GNAT"/>
    <property type="match status" value="1"/>
</dbReference>
<dbReference type="Proteomes" id="UP000310673">
    <property type="component" value="Chromosome"/>
</dbReference>
<evidence type="ECO:0000313" key="3">
    <source>
        <dbReference type="Proteomes" id="UP000310673"/>
    </source>
</evidence>
<dbReference type="Pfam" id="PF13673">
    <property type="entry name" value="Acetyltransf_10"/>
    <property type="match status" value="1"/>
</dbReference>
<dbReference type="EMBL" id="CP040736">
    <property type="protein sequence ID" value="QCX25515.1"/>
    <property type="molecule type" value="Genomic_DNA"/>
</dbReference>
<sequence length="146" mass="17322">MWKIKKFNELTTEELFAIFYLRTEIFVVQQKRIYQEVDQNDLNAIHIFNIVDGKIAAYARVFSQNNNVTFGRVVTAPDFRGQGLGNKLMQQVFEAIEQYFPKKKIEIEAQTHVENFYKKFDFTSYGEPFLFQHTPHIKMFHQSLSN</sequence>
<dbReference type="SUPFAM" id="SSF55729">
    <property type="entry name" value="Acyl-CoA N-acyltransferases (Nat)"/>
    <property type="match status" value="1"/>
</dbReference>
<reference evidence="2 3" key="1">
    <citation type="submission" date="2019-05" db="EMBL/GenBank/DDBJ databases">
        <title>Genome Sequence of Lactobacillus futsaii Y97, a Potential Probiotic Strain Isolated from the Futsai of Taiwan.</title>
        <authorList>
            <person name="Du X."/>
        </authorList>
    </citation>
    <scope>NUCLEOTIDE SEQUENCE [LARGE SCALE GENOMIC DNA]</scope>
    <source>
        <strain evidence="2 3">Y97</strain>
    </source>
</reference>
<organism evidence="2 3">
    <name type="scientific">Companilactobacillus futsaii</name>
    <dbReference type="NCBI Taxonomy" id="938155"/>
    <lineage>
        <taxon>Bacteria</taxon>
        <taxon>Bacillati</taxon>
        <taxon>Bacillota</taxon>
        <taxon>Bacilli</taxon>
        <taxon>Lactobacillales</taxon>
        <taxon>Lactobacillaceae</taxon>
        <taxon>Companilactobacillus</taxon>
    </lineage>
</organism>
<dbReference type="GO" id="GO:0016747">
    <property type="term" value="F:acyltransferase activity, transferring groups other than amino-acyl groups"/>
    <property type="evidence" value="ECO:0007669"/>
    <property type="project" value="InterPro"/>
</dbReference>
<name>A0A5B7T545_9LACO</name>
<evidence type="ECO:0000313" key="2">
    <source>
        <dbReference type="EMBL" id="QCX25515.1"/>
    </source>
</evidence>
<keyword evidence="2" id="KW-0808">Transferase</keyword>